<dbReference type="InterPro" id="IPR041569">
    <property type="entry name" value="AAA_lid_3"/>
</dbReference>
<evidence type="ECO:0000313" key="12">
    <source>
        <dbReference type="Proteomes" id="UP000751190"/>
    </source>
</evidence>
<dbReference type="Gene3D" id="3.40.50.300">
    <property type="entry name" value="P-loop containing nucleotide triphosphate hydrolases"/>
    <property type="match status" value="1"/>
</dbReference>
<feature type="domain" description="AAA+ ATPase" evidence="10">
    <location>
        <begin position="238"/>
        <end position="398"/>
    </location>
</feature>
<keyword evidence="8" id="KW-0482">Metalloprotease</keyword>
<name>A0A8J5X5J6_DIALT</name>
<accession>A0A8J5X5J6</accession>
<comment type="similarity">
    <text evidence="2">In the C-terminal section; belongs to the peptidase M41 family.</text>
</comment>
<comment type="similarity">
    <text evidence="3">In the N-terminal section; belongs to the AAA ATPase family.</text>
</comment>
<dbReference type="GO" id="GO:0046872">
    <property type="term" value="F:metal ion binding"/>
    <property type="evidence" value="ECO:0007669"/>
    <property type="project" value="UniProtKB-KW"/>
</dbReference>
<dbReference type="Proteomes" id="UP000751190">
    <property type="component" value="Unassembled WGS sequence"/>
</dbReference>
<feature type="chain" id="PRO_5035224984" description="AAA+ ATPase domain-containing protein" evidence="9">
    <location>
        <begin position="17"/>
        <end position="714"/>
    </location>
</feature>
<evidence type="ECO:0000256" key="4">
    <source>
        <dbReference type="ARBA" id="ARBA00022670"/>
    </source>
</evidence>
<dbReference type="InterPro" id="IPR003593">
    <property type="entry name" value="AAA+_ATPase"/>
</dbReference>
<feature type="signal peptide" evidence="9">
    <location>
        <begin position="1"/>
        <end position="16"/>
    </location>
</feature>
<dbReference type="OMA" id="TEMAYAY"/>
<evidence type="ECO:0000256" key="1">
    <source>
        <dbReference type="ARBA" id="ARBA00001947"/>
    </source>
</evidence>
<protein>
    <recommendedName>
        <fullName evidence="10">AAA+ ATPase domain-containing protein</fullName>
    </recommendedName>
</protein>
<evidence type="ECO:0000256" key="6">
    <source>
        <dbReference type="ARBA" id="ARBA00022801"/>
    </source>
</evidence>
<dbReference type="SUPFAM" id="SSF140990">
    <property type="entry name" value="FtsH protease domain-like"/>
    <property type="match status" value="1"/>
</dbReference>
<keyword evidence="7" id="KW-0862">Zinc</keyword>
<dbReference type="Pfam" id="PF01434">
    <property type="entry name" value="Peptidase_M41"/>
    <property type="match status" value="1"/>
</dbReference>
<evidence type="ECO:0000259" key="10">
    <source>
        <dbReference type="SMART" id="SM00382"/>
    </source>
</evidence>
<evidence type="ECO:0000313" key="11">
    <source>
        <dbReference type="EMBL" id="KAG8458881.1"/>
    </source>
</evidence>
<evidence type="ECO:0000256" key="9">
    <source>
        <dbReference type="SAM" id="SignalP"/>
    </source>
</evidence>
<dbReference type="SMART" id="SM00382">
    <property type="entry name" value="AAA"/>
    <property type="match status" value="1"/>
</dbReference>
<dbReference type="InterPro" id="IPR037219">
    <property type="entry name" value="Peptidase_M41-like"/>
</dbReference>
<dbReference type="GO" id="GO:0005886">
    <property type="term" value="C:plasma membrane"/>
    <property type="evidence" value="ECO:0007669"/>
    <property type="project" value="TreeGrafter"/>
</dbReference>
<dbReference type="SUPFAM" id="SSF52540">
    <property type="entry name" value="P-loop containing nucleoside triphosphate hydrolases"/>
    <property type="match status" value="1"/>
</dbReference>
<dbReference type="GO" id="GO:0004176">
    <property type="term" value="F:ATP-dependent peptidase activity"/>
    <property type="evidence" value="ECO:0007669"/>
    <property type="project" value="InterPro"/>
</dbReference>
<dbReference type="GO" id="GO:0030163">
    <property type="term" value="P:protein catabolic process"/>
    <property type="evidence" value="ECO:0007669"/>
    <property type="project" value="TreeGrafter"/>
</dbReference>
<dbReference type="Pfam" id="PF17862">
    <property type="entry name" value="AAA_lid_3"/>
    <property type="match status" value="1"/>
</dbReference>
<reference evidence="11" key="1">
    <citation type="submission" date="2021-05" db="EMBL/GenBank/DDBJ databases">
        <title>The genome of the haptophyte Pavlova lutheri (Diacronema luteri, Pavlovales) - a model for lipid biosynthesis in eukaryotic algae.</title>
        <authorList>
            <person name="Hulatt C.J."/>
            <person name="Posewitz M.C."/>
        </authorList>
    </citation>
    <scope>NUCLEOTIDE SEQUENCE</scope>
    <source>
        <strain evidence="11">NIVA-4/92</strain>
    </source>
</reference>
<sequence length="714" mass="73462">MRAVLLTGLALRGALGGARSGASAWVPAASGGRPALTRALPRALRAAPSLERACRLRGAGSGGVVRDDDDPSLEILSALSSVILGCALVLALCMLHGAQLVASVLNSAFATLSPPLRRAVTQQDVLGALLVAYIVVALARRALRVAMSVRLAGVRNATASLAPPRAAFFSDLADRLGEVDLEKPLRARLRSQIRWHEPNSTGVSFADVAGCDEAVAEVRDVVDFLRAPERFARLGARMPRGILLEGPPGTGKTLLARALATEAGVAFATVPGPTLSAQRFAGVSSAFVTELFANATAMAPCIVYIDEIDSLGAARTSGGGDVSRDKADGLNSLLVAMDGFDTLGGAHARGGVNCTDARNASAPTAVVVLASTNRADLLDAALLRPGRFDRRLTLRLPGSSAREKILAVRAATRVLDARARATLTEIAARTAGLSGAQLEAVVNEAAIYAASRDAHAVERSDLLAALDKVTIGLKLATPLSPAARELAAVHEAGHALVALAAERWLQSGGRALDVPSSRVSEVTIAPRAGAGGVSGGHTAFCADDAKLDAGVRTARELVCEVCVAMGGRAAEELRAGKEGVTTGAQADLEGAAQLAAAIVGRLGMSPLGPVRARADGGWSTRGDGGGGGAAEEAEAERLMRQAVRAARAVLRANARLHAQIVAELLRCESLSRSDLDHLVALPPGRLLRGSGAFATLSRETVGTPRRLFGFGRDG</sequence>
<keyword evidence="6" id="KW-0378">Hydrolase</keyword>
<evidence type="ECO:0000256" key="3">
    <source>
        <dbReference type="ARBA" id="ARBA00010550"/>
    </source>
</evidence>
<dbReference type="Gene3D" id="1.20.58.760">
    <property type="entry name" value="Peptidase M41"/>
    <property type="match status" value="1"/>
</dbReference>
<organism evidence="11 12">
    <name type="scientific">Diacronema lutheri</name>
    <name type="common">Unicellular marine alga</name>
    <name type="synonym">Monochrysis lutheri</name>
    <dbReference type="NCBI Taxonomy" id="2081491"/>
    <lineage>
        <taxon>Eukaryota</taxon>
        <taxon>Haptista</taxon>
        <taxon>Haptophyta</taxon>
        <taxon>Pavlovophyceae</taxon>
        <taxon>Pavlovales</taxon>
        <taxon>Pavlovaceae</taxon>
        <taxon>Diacronema</taxon>
    </lineage>
</organism>
<evidence type="ECO:0000256" key="2">
    <source>
        <dbReference type="ARBA" id="ARBA00010044"/>
    </source>
</evidence>
<dbReference type="FunFam" id="3.40.50.300:FF:002568">
    <property type="entry name" value="Cell division protein (FtsH)"/>
    <property type="match status" value="1"/>
</dbReference>
<dbReference type="PANTHER" id="PTHR23076">
    <property type="entry name" value="METALLOPROTEASE M41 FTSH"/>
    <property type="match status" value="1"/>
</dbReference>
<dbReference type="PANTHER" id="PTHR23076:SF97">
    <property type="entry name" value="ATP-DEPENDENT ZINC METALLOPROTEASE YME1L1"/>
    <property type="match status" value="1"/>
</dbReference>
<gene>
    <name evidence="11" type="ORF">KFE25_004215</name>
</gene>
<proteinExistence type="inferred from homology"/>
<evidence type="ECO:0000256" key="8">
    <source>
        <dbReference type="ARBA" id="ARBA00023049"/>
    </source>
</evidence>
<evidence type="ECO:0000256" key="5">
    <source>
        <dbReference type="ARBA" id="ARBA00022723"/>
    </source>
</evidence>
<dbReference type="GO" id="GO:0016887">
    <property type="term" value="F:ATP hydrolysis activity"/>
    <property type="evidence" value="ECO:0007669"/>
    <property type="project" value="InterPro"/>
</dbReference>
<comment type="cofactor">
    <cofactor evidence="1">
        <name>Zn(2+)</name>
        <dbReference type="ChEBI" id="CHEBI:29105"/>
    </cofactor>
</comment>
<dbReference type="InterPro" id="IPR027417">
    <property type="entry name" value="P-loop_NTPase"/>
</dbReference>
<keyword evidence="9" id="KW-0732">Signal</keyword>
<dbReference type="EMBL" id="JAGTXO010000046">
    <property type="protein sequence ID" value="KAG8458881.1"/>
    <property type="molecule type" value="Genomic_DNA"/>
</dbReference>
<keyword evidence="4" id="KW-0645">Protease</keyword>
<comment type="caution">
    <text evidence="11">The sequence shown here is derived from an EMBL/GenBank/DDBJ whole genome shotgun (WGS) entry which is preliminary data.</text>
</comment>
<dbReference type="InterPro" id="IPR000642">
    <property type="entry name" value="Peptidase_M41"/>
</dbReference>
<dbReference type="GO" id="GO:0005524">
    <property type="term" value="F:ATP binding"/>
    <property type="evidence" value="ECO:0007669"/>
    <property type="project" value="InterPro"/>
</dbReference>
<dbReference type="Pfam" id="PF00004">
    <property type="entry name" value="AAA"/>
    <property type="match status" value="1"/>
</dbReference>
<keyword evidence="12" id="KW-1185">Reference proteome</keyword>
<dbReference type="OrthoDB" id="10496782at2759"/>
<keyword evidence="5" id="KW-0479">Metal-binding</keyword>
<dbReference type="InterPro" id="IPR003959">
    <property type="entry name" value="ATPase_AAA_core"/>
</dbReference>
<evidence type="ECO:0000256" key="7">
    <source>
        <dbReference type="ARBA" id="ARBA00022833"/>
    </source>
</evidence>
<dbReference type="AlphaFoldDB" id="A0A8J5X5J6"/>
<dbReference type="Gene3D" id="1.10.8.60">
    <property type="match status" value="1"/>
</dbReference>
<dbReference type="GO" id="GO:0006508">
    <property type="term" value="P:proteolysis"/>
    <property type="evidence" value="ECO:0007669"/>
    <property type="project" value="UniProtKB-KW"/>
</dbReference>
<dbReference type="GO" id="GO:0004222">
    <property type="term" value="F:metalloendopeptidase activity"/>
    <property type="evidence" value="ECO:0007669"/>
    <property type="project" value="InterPro"/>
</dbReference>